<dbReference type="Gene3D" id="3.40.50.150">
    <property type="entry name" value="Vaccinia Virus protein VP39"/>
    <property type="match status" value="1"/>
</dbReference>
<dbReference type="InterPro" id="IPR041497">
    <property type="entry name" value="Thump-like"/>
</dbReference>
<dbReference type="AlphaFoldDB" id="A0A9D2GXK1"/>
<gene>
    <name evidence="3" type="ORF">H9807_06760</name>
</gene>
<accession>A0A9D2GXK1</accession>
<feature type="domain" description="THUMP-like" evidence="1">
    <location>
        <begin position="327"/>
        <end position="398"/>
    </location>
</feature>
<dbReference type="SUPFAM" id="SSF53335">
    <property type="entry name" value="S-adenosyl-L-methionine-dependent methyltransferases"/>
    <property type="match status" value="1"/>
</dbReference>
<dbReference type="Pfam" id="PF18096">
    <property type="entry name" value="Thump_like"/>
    <property type="match status" value="1"/>
</dbReference>
<evidence type="ECO:0000313" key="3">
    <source>
        <dbReference type="EMBL" id="HIZ91798.1"/>
    </source>
</evidence>
<protein>
    <submittedName>
        <fullName evidence="3">SAM-dependent methyltransferase</fullName>
    </submittedName>
</protein>
<dbReference type="InterPro" id="IPR054168">
    <property type="entry name" value="PG_1098_Fer"/>
</dbReference>
<evidence type="ECO:0000259" key="2">
    <source>
        <dbReference type="Pfam" id="PF22013"/>
    </source>
</evidence>
<comment type="caution">
    <text evidence="3">The sequence shown here is derived from an EMBL/GenBank/DDBJ whole genome shotgun (WGS) entry which is preliminary data.</text>
</comment>
<reference evidence="3" key="1">
    <citation type="journal article" date="2021" name="PeerJ">
        <title>Extensive microbial diversity within the chicken gut microbiome revealed by metagenomics and culture.</title>
        <authorList>
            <person name="Gilroy R."/>
            <person name="Ravi A."/>
            <person name="Getino M."/>
            <person name="Pursley I."/>
            <person name="Horton D.L."/>
            <person name="Alikhan N.F."/>
            <person name="Baker D."/>
            <person name="Gharbi K."/>
            <person name="Hall N."/>
            <person name="Watson M."/>
            <person name="Adriaenssens E.M."/>
            <person name="Foster-Nyarko E."/>
            <person name="Jarju S."/>
            <person name="Secka A."/>
            <person name="Antonio M."/>
            <person name="Oren A."/>
            <person name="Chaudhuri R.R."/>
            <person name="La Ragione R."/>
            <person name="Hildebrand F."/>
            <person name="Pallen M.J."/>
        </authorList>
    </citation>
    <scope>NUCLEOTIDE SEQUENCE</scope>
    <source>
        <strain evidence="3">CHK118-2852</strain>
    </source>
</reference>
<dbReference type="GO" id="GO:0032259">
    <property type="term" value="P:methylation"/>
    <property type="evidence" value="ECO:0007669"/>
    <property type="project" value="UniProtKB-KW"/>
</dbReference>
<dbReference type="Proteomes" id="UP000824108">
    <property type="component" value="Unassembled WGS sequence"/>
</dbReference>
<name>A0A9D2GXK1_9BACE</name>
<organism evidence="3 4">
    <name type="scientific">Candidatus Bacteroides merdavium</name>
    <dbReference type="NCBI Taxonomy" id="2838472"/>
    <lineage>
        <taxon>Bacteria</taxon>
        <taxon>Pseudomonadati</taxon>
        <taxon>Bacteroidota</taxon>
        <taxon>Bacteroidia</taxon>
        <taxon>Bacteroidales</taxon>
        <taxon>Bacteroidaceae</taxon>
        <taxon>Bacteroides</taxon>
    </lineage>
</organism>
<dbReference type="GO" id="GO:0008168">
    <property type="term" value="F:methyltransferase activity"/>
    <property type="evidence" value="ECO:0007669"/>
    <property type="project" value="UniProtKB-KW"/>
</dbReference>
<keyword evidence="3" id="KW-0489">Methyltransferase</keyword>
<proteinExistence type="predicted"/>
<dbReference type="InterPro" id="IPR029063">
    <property type="entry name" value="SAM-dependent_MTases_sf"/>
</dbReference>
<reference evidence="3" key="2">
    <citation type="submission" date="2021-04" db="EMBL/GenBank/DDBJ databases">
        <authorList>
            <person name="Gilroy R."/>
        </authorList>
    </citation>
    <scope>NUCLEOTIDE SEQUENCE</scope>
    <source>
        <strain evidence="3">CHK118-2852</strain>
    </source>
</reference>
<evidence type="ECO:0000259" key="1">
    <source>
        <dbReference type="Pfam" id="PF18096"/>
    </source>
</evidence>
<sequence>MTLTEATLRFIAEHRLEDVRTLALQASKYPLVDMPTALIQIAGWQTAKAKVPTWTAKEGILYPPHLSMEQCSSEVTARYKASVLANYDGPCQSLADLTGGFGIDFSFLAPHFEQATYVERQEMLCNVARHNFPILELDTARIIHADGVEYLQQMPTVDWIYLDPARRDGHGSKTVAVADCEPNVATLEPLLLEKAARVLVKLSPMLDLTQALHTLKHVMEAHVVSVAGECKELLLVLARNEVFQADDVPIRCINLSTIDDTLSFTRREEQEAPCSHTDTPRTYLYEPNASLLKAGAFRSLSHRYKIEKLHTNSHLYTADTCLPHFPGRMFRIDGWCGFGKREVKELLADVRKANITVRNFPATVADLRKRLKLAEGGDIYLFATTLNDGQKVLLRCSKP</sequence>
<feature type="domain" description="PG-1098 ferredoxin-like" evidence="2">
    <location>
        <begin position="283"/>
        <end position="326"/>
    </location>
</feature>
<dbReference type="Pfam" id="PF22013">
    <property type="entry name" value="PG_1098_Fer"/>
    <property type="match status" value="1"/>
</dbReference>
<keyword evidence="3" id="KW-0808">Transferase</keyword>
<dbReference type="EMBL" id="DXAV01000056">
    <property type="protein sequence ID" value="HIZ91798.1"/>
    <property type="molecule type" value="Genomic_DNA"/>
</dbReference>
<evidence type="ECO:0000313" key="4">
    <source>
        <dbReference type="Proteomes" id="UP000824108"/>
    </source>
</evidence>
<dbReference type="Gene3D" id="1.10.10.1110">
    <property type="entry name" value="Methyltransferase PG1098, N-terminal domain"/>
    <property type="match status" value="1"/>
</dbReference>